<evidence type="ECO:0000259" key="6">
    <source>
        <dbReference type="Pfam" id="PF02631"/>
    </source>
</evidence>
<evidence type="ECO:0000256" key="1">
    <source>
        <dbReference type="ARBA" id="ARBA00004496"/>
    </source>
</evidence>
<dbReference type="InterPro" id="IPR003783">
    <property type="entry name" value="Regulatory_RecX"/>
</dbReference>
<gene>
    <name evidence="5" type="primary">recX</name>
    <name evidence="8" type="ORF">DXC81_09105</name>
</gene>
<comment type="subcellular location">
    <subcellularLocation>
        <location evidence="1 5">Cytoplasm</location>
    </subcellularLocation>
</comment>
<dbReference type="InterPro" id="IPR053924">
    <property type="entry name" value="RecX_HTH_2nd"/>
</dbReference>
<dbReference type="PANTHER" id="PTHR33602:SF1">
    <property type="entry name" value="REGULATORY PROTEIN RECX FAMILY PROTEIN"/>
    <property type="match status" value="1"/>
</dbReference>
<dbReference type="GO" id="GO:0006282">
    <property type="term" value="P:regulation of DNA repair"/>
    <property type="evidence" value="ECO:0007669"/>
    <property type="project" value="UniProtKB-UniRule"/>
</dbReference>
<feature type="domain" description="RecX second three-helical" evidence="6">
    <location>
        <begin position="125"/>
        <end position="161"/>
    </location>
</feature>
<evidence type="ECO:0000256" key="4">
    <source>
        <dbReference type="ARBA" id="ARBA00022490"/>
    </source>
</evidence>
<evidence type="ECO:0000256" key="5">
    <source>
        <dbReference type="HAMAP-Rule" id="MF_01114"/>
    </source>
</evidence>
<comment type="caution">
    <text evidence="8">The sequence shown here is derived from an EMBL/GenBank/DDBJ whole genome shotgun (WGS) entry which is preliminary data.</text>
</comment>
<dbReference type="GO" id="GO:0005737">
    <property type="term" value="C:cytoplasm"/>
    <property type="evidence" value="ECO:0007669"/>
    <property type="project" value="UniProtKB-SubCell"/>
</dbReference>
<evidence type="ECO:0000256" key="3">
    <source>
        <dbReference type="ARBA" id="ARBA00018111"/>
    </source>
</evidence>
<organism evidence="8 9">
    <name type="scientific">Collinsella tanakaei</name>
    <dbReference type="NCBI Taxonomy" id="626935"/>
    <lineage>
        <taxon>Bacteria</taxon>
        <taxon>Bacillati</taxon>
        <taxon>Actinomycetota</taxon>
        <taxon>Coriobacteriia</taxon>
        <taxon>Coriobacteriales</taxon>
        <taxon>Coriobacteriaceae</taxon>
        <taxon>Collinsella</taxon>
    </lineage>
</organism>
<evidence type="ECO:0000259" key="7">
    <source>
        <dbReference type="Pfam" id="PF21982"/>
    </source>
</evidence>
<comment type="function">
    <text evidence="5">Modulates RecA activity.</text>
</comment>
<dbReference type="EMBL" id="QSRJ01000011">
    <property type="protein sequence ID" value="RGL08257.1"/>
    <property type="molecule type" value="Genomic_DNA"/>
</dbReference>
<accession>A0A3E4QQM2</accession>
<dbReference type="AlphaFoldDB" id="A0A3E4QQM2"/>
<feature type="domain" description="RecX first three-helical" evidence="7">
    <location>
        <begin position="79"/>
        <end position="117"/>
    </location>
</feature>
<evidence type="ECO:0000256" key="2">
    <source>
        <dbReference type="ARBA" id="ARBA00009695"/>
    </source>
</evidence>
<evidence type="ECO:0000313" key="9">
    <source>
        <dbReference type="Proteomes" id="UP000260943"/>
    </source>
</evidence>
<dbReference type="Pfam" id="PF21982">
    <property type="entry name" value="RecX_HTH1"/>
    <property type="match status" value="1"/>
</dbReference>
<dbReference type="InterPro" id="IPR053926">
    <property type="entry name" value="RecX_HTH_1st"/>
</dbReference>
<dbReference type="PANTHER" id="PTHR33602">
    <property type="entry name" value="REGULATORY PROTEIN RECX FAMILY PROTEIN"/>
    <property type="match status" value="1"/>
</dbReference>
<evidence type="ECO:0000313" key="8">
    <source>
        <dbReference type="EMBL" id="RGL08257.1"/>
    </source>
</evidence>
<dbReference type="InterPro" id="IPR036388">
    <property type="entry name" value="WH-like_DNA-bd_sf"/>
</dbReference>
<dbReference type="Pfam" id="PF02631">
    <property type="entry name" value="RecX_HTH2"/>
    <property type="match status" value="1"/>
</dbReference>
<dbReference type="Proteomes" id="UP000260943">
    <property type="component" value="Unassembled WGS sequence"/>
</dbReference>
<reference evidence="8 9" key="1">
    <citation type="submission" date="2018-08" db="EMBL/GenBank/DDBJ databases">
        <title>A genome reference for cultivated species of the human gut microbiota.</title>
        <authorList>
            <person name="Zou Y."/>
            <person name="Xue W."/>
            <person name="Luo G."/>
        </authorList>
    </citation>
    <scope>NUCLEOTIDE SEQUENCE [LARGE SCALE GENOMIC DNA]</scope>
    <source>
        <strain evidence="8 9">TF08-14</strain>
    </source>
</reference>
<dbReference type="Gene3D" id="1.10.10.10">
    <property type="entry name" value="Winged helix-like DNA-binding domain superfamily/Winged helix DNA-binding domain"/>
    <property type="match status" value="2"/>
</dbReference>
<proteinExistence type="inferred from homology"/>
<comment type="similarity">
    <text evidence="2 5">Belongs to the RecX family.</text>
</comment>
<name>A0A3E4QQM2_9ACTN</name>
<dbReference type="HAMAP" id="MF_01114">
    <property type="entry name" value="RecX"/>
    <property type="match status" value="1"/>
</dbReference>
<keyword evidence="4 5" id="KW-0963">Cytoplasm</keyword>
<dbReference type="RefSeq" id="WP_117680105.1">
    <property type="nucleotide sequence ID" value="NZ_CAJJKC010000002.1"/>
</dbReference>
<protein>
    <recommendedName>
        <fullName evidence="3 5">Regulatory protein RecX</fullName>
    </recommendedName>
</protein>
<sequence length="222" mass="25383">MSDIASAAVFFPEKAAVYQSSFQQVKPTSRLVLTLMDGSERTFRVPMRVGRILQADLDALPQSVSETVDYIDSLQRRVAFSYLVDVLSRRDHSTKEIQDKLKGQGFSPSSIESAVEKARQSRYLDDARFASYFVDERVRRGWGRIKIEQELQRRGVDPAEIPGYPEEFFDEHSDVERAAALLARKSIPENKPFEKLVRHLMSKGFSYSIARDAVQQRLCRDS</sequence>